<evidence type="ECO:0000313" key="2">
    <source>
        <dbReference type="Proteomes" id="UP001330434"/>
    </source>
</evidence>
<name>A0ABZ2C9G9_9PROT</name>
<protein>
    <submittedName>
        <fullName evidence="1">Uncharacterized protein</fullName>
    </submittedName>
</protein>
<reference evidence="1 2" key="1">
    <citation type="journal article" date="2024" name="Environ. Microbiol.">
        <title>Novel evolutionary insights on the interactions of the Holosporales (Alphaproteobacteria) with eukaryotic hosts from comparative genomics.</title>
        <authorList>
            <person name="Giovannini M."/>
            <person name="Petroni G."/>
            <person name="Castelli M."/>
        </authorList>
    </citation>
    <scope>NUCLEOTIDE SEQUENCE [LARGE SCALE GENOMIC DNA]</scope>
    <source>
        <strain evidence="1 2">US_Bl 15I1</strain>
    </source>
</reference>
<sequence length="95" mass="11614">MSELAFATRRKRLSLRRMEELCDETELAYHKVAETLPEWYEYQEAIRLKHPHVKEYARQFHCAVAHLPEWWAYEEAFVRLAVAEIRDHPEDFIRR</sequence>
<keyword evidence="2" id="KW-1185">Reference proteome</keyword>
<dbReference type="EMBL" id="CP133271">
    <property type="protein sequence ID" value="WVX67725.1"/>
    <property type="molecule type" value="Genomic_DNA"/>
</dbReference>
<proteinExistence type="predicted"/>
<dbReference type="RefSeq" id="WP_338453783.1">
    <property type="nucleotide sequence ID" value="NZ_CP133271.1"/>
</dbReference>
<accession>A0ABZ2C9G9</accession>
<dbReference type="Proteomes" id="UP001330434">
    <property type="component" value="Plasmid pBealeia1"/>
</dbReference>
<organism evidence="1 2">
    <name type="scientific">Candidatus Bealeia paramacronuclearis</name>
    <dbReference type="NCBI Taxonomy" id="1921001"/>
    <lineage>
        <taxon>Bacteria</taxon>
        <taxon>Pseudomonadati</taxon>
        <taxon>Pseudomonadota</taxon>
        <taxon>Alphaproteobacteria</taxon>
        <taxon>Holosporales</taxon>
        <taxon>Holosporaceae</taxon>
        <taxon>Candidatus Bealeia</taxon>
    </lineage>
</organism>
<geneLocation type="plasmid" evidence="1 2">
    <name>pBealeia1</name>
</geneLocation>
<evidence type="ECO:0000313" key="1">
    <source>
        <dbReference type="EMBL" id="WVX67725.1"/>
    </source>
</evidence>
<keyword evidence="1" id="KW-0614">Plasmid</keyword>
<gene>
    <name evidence="1" type="ORF">Bealeia1_01942</name>
</gene>